<comment type="caution">
    <text evidence="3">The sequence shown here is derived from an EMBL/GenBank/DDBJ whole genome shotgun (WGS) entry which is preliminary data.</text>
</comment>
<evidence type="ECO:0000313" key="4">
    <source>
        <dbReference type="Proteomes" id="UP001500879"/>
    </source>
</evidence>
<protein>
    <recommendedName>
        <fullName evidence="2">Microcin J25-processing protein McjB C-terminal domain-containing protein</fullName>
    </recommendedName>
</protein>
<dbReference type="NCBIfam" id="NF033537">
    <property type="entry name" value="lasso_biosyn_B2"/>
    <property type="match status" value="1"/>
</dbReference>
<dbReference type="Pfam" id="PF13471">
    <property type="entry name" value="Transglut_core3"/>
    <property type="match status" value="1"/>
</dbReference>
<sequence>MTPAARHTVPVRDRLPALLAVAVARPLAALAPRRIRRVLTAARHGARPATAEQTLAARRAVVSASARCAGEGCLQRSIATALLCRMRGVWPEWCTGVRTEPFRAHAWVQAEGRPVGEPHPDGYYRPLMSVPAPPRAGRQ</sequence>
<feature type="region of interest" description="Disordered" evidence="1">
    <location>
        <begin position="118"/>
        <end position="139"/>
    </location>
</feature>
<evidence type="ECO:0000259" key="2">
    <source>
        <dbReference type="Pfam" id="PF13471"/>
    </source>
</evidence>
<organism evidence="3 4">
    <name type="scientific">Streptomyces luteireticuli</name>
    <dbReference type="NCBI Taxonomy" id="173858"/>
    <lineage>
        <taxon>Bacteria</taxon>
        <taxon>Bacillati</taxon>
        <taxon>Actinomycetota</taxon>
        <taxon>Actinomycetes</taxon>
        <taxon>Kitasatosporales</taxon>
        <taxon>Streptomycetaceae</taxon>
        <taxon>Streptomyces</taxon>
    </lineage>
</organism>
<reference evidence="3 4" key="1">
    <citation type="journal article" date="2019" name="Int. J. Syst. Evol. Microbiol.">
        <title>The Global Catalogue of Microorganisms (GCM) 10K type strain sequencing project: providing services to taxonomists for standard genome sequencing and annotation.</title>
        <authorList>
            <consortium name="The Broad Institute Genomics Platform"/>
            <consortium name="The Broad Institute Genome Sequencing Center for Infectious Disease"/>
            <person name="Wu L."/>
            <person name="Ma J."/>
        </authorList>
    </citation>
    <scope>NUCLEOTIDE SEQUENCE [LARGE SCALE GENOMIC DNA]</scope>
    <source>
        <strain evidence="3 4">JCM 4788</strain>
    </source>
</reference>
<gene>
    <name evidence="3" type="ORF">GCM10010357_42490</name>
</gene>
<proteinExistence type="predicted"/>
<keyword evidence="4" id="KW-1185">Reference proteome</keyword>
<dbReference type="EMBL" id="BAAABX010000048">
    <property type="protein sequence ID" value="GAA0416572.1"/>
    <property type="molecule type" value="Genomic_DNA"/>
</dbReference>
<name>A0ABN0YX12_9ACTN</name>
<evidence type="ECO:0000313" key="3">
    <source>
        <dbReference type="EMBL" id="GAA0416572.1"/>
    </source>
</evidence>
<dbReference type="InterPro" id="IPR032708">
    <property type="entry name" value="McjB_C"/>
</dbReference>
<dbReference type="InterPro" id="IPR053521">
    <property type="entry name" value="McjB-like"/>
</dbReference>
<feature type="domain" description="Microcin J25-processing protein McjB C-terminal" evidence="2">
    <location>
        <begin position="17"/>
        <end position="129"/>
    </location>
</feature>
<accession>A0ABN0YX12</accession>
<evidence type="ECO:0000256" key="1">
    <source>
        <dbReference type="SAM" id="MobiDB-lite"/>
    </source>
</evidence>
<dbReference type="Proteomes" id="UP001500879">
    <property type="component" value="Unassembled WGS sequence"/>
</dbReference>